<gene>
    <name evidence="3" type="ORF">H6A19_05900</name>
</gene>
<dbReference type="InterPro" id="IPR032834">
    <property type="entry name" value="NatK-like_C"/>
</dbReference>
<dbReference type="CDD" id="cd16935">
    <property type="entry name" value="HATPase_AgrC-ComD-like"/>
    <property type="match status" value="1"/>
</dbReference>
<dbReference type="PANTHER" id="PTHR40448:SF1">
    <property type="entry name" value="TWO-COMPONENT SENSOR HISTIDINE KINASE"/>
    <property type="match status" value="1"/>
</dbReference>
<proteinExistence type="predicted"/>
<dbReference type="InterPro" id="IPR036890">
    <property type="entry name" value="HATPase_C_sf"/>
</dbReference>
<dbReference type="RefSeq" id="WP_204572019.1">
    <property type="nucleotide sequence ID" value="NZ_JACJLL010000025.1"/>
</dbReference>
<dbReference type="Pfam" id="PF14501">
    <property type="entry name" value="HATPase_c_5"/>
    <property type="match status" value="1"/>
</dbReference>
<feature type="domain" description="Sensor histidine kinase NatK-like C-terminal" evidence="2">
    <location>
        <begin position="239"/>
        <end position="340"/>
    </location>
</feature>
<dbReference type="Gene3D" id="3.30.565.10">
    <property type="entry name" value="Histidine kinase-like ATPase, C-terminal domain"/>
    <property type="match status" value="1"/>
</dbReference>
<comment type="caution">
    <text evidence="3">The sequence shown here is derived from an EMBL/GenBank/DDBJ whole genome shotgun (WGS) entry which is preliminary data.</text>
</comment>
<evidence type="ECO:0000313" key="4">
    <source>
        <dbReference type="Proteomes" id="UP000767334"/>
    </source>
</evidence>
<name>A0ABS2FEZ9_9CLOT</name>
<dbReference type="SUPFAM" id="SSF55874">
    <property type="entry name" value="ATPase domain of HSP90 chaperone/DNA topoisomerase II/histidine kinase"/>
    <property type="match status" value="1"/>
</dbReference>
<keyword evidence="4" id="KW-1185">Reference proteome</keyword>
<feature type="transmembrane region" description="Helical" evidence="1">
    <location>
        <begin position="94"/>
        <end position="115"/>
    </location>
</feature>
<evidence type="ECO:0000313" key="3">
    <source>
        <dbReference type="EMBL" id="MBM6818871.1"/>
    </source>
</evidence>
<keyword evidence="1" id="KW-1133">Transmembrane helix</keyword>
<organism evidence="3 4">
    <name type="scientific">Clostridium saudiense</name>
    <dbReference type="NCBI Taxonomy" id="1414720"/>
    <lineage>
        <taxon>Bacteria</taxon>
        <taxon>Bacillati</taxon>
        <taxon>Bacillota</taxon>
        <taxon>Clostridia</taxon>
        <taxon>Eubacteriales</taxon>
        <taxon>Clostridiaceae</taxon>
        <taxon>Clostridium</taxon>
    </lineage>
</organism>
<evidence type="ECO:0000259" key="2">
    <source>
        <dbReference type="Pfam" id="PF14501"/>
    </source>
</evidence>
<keyword evidence="1" id="KW-0812">Transmembrane</keyword>
<evidence type="ECO:0000256" key="1">
    <source>
        <dbReference type="SAM" id="Phobius"/>
    </source>
</evidence>
<dbReference type="Proteomes" id="UP000767334">
    <property type="component" value="Unassembled WGS sequence"/>
</dbReference>
<reference evidence="3 4" key="1">
    <citation type="journal article" date="2021" name="Sci. Rep.">
        <title>The distribution of antibiotic resistance genes in chicken gut microbiota commensals.</title>
        <authorList>
            <person name="Juricova H."/>
            <person name="Matiasovicova J."/>
            <person name="Kubasova T."/>
            <person name="Cejkova D."/>
            <person name="Rychlik I."/>
        </authorList>
    </citation>
    <scope>NUCLEOTIDE SEQUENCE [LARGE SCALE GENOMIC DNA]</scope>
    <source>
        <strain evidence="3 4">An435</strain>
    </source>
</reference>
<protein>
    <submittedName>
        <fullName evidence="3">GHKL domain-containing protein</fullName>
    </submittedName>
</protein>
<sequence>NNRDGAIENFEYAYNILLDKNISRKILYVIDRLLQLNKDIGNKEGEEYWLDKLKFLSIQLIRENPNYHLINKVNEINLNKISSDLAIARLNQQIYIYLSIILVISIFILIIIVMFRLKEKELHKRVLQKNIDVLNKHLQYKLKYYKSEKKREDEIKRYIHDRSNHMRILIGLIEKGENKRAIDYMSKLTDTYKNMQNTSVTKNKVIDSILSNLIEECKQKNIKLDLDIKLPEEIQITDIDLCIIFSNLIDNAIEACEKLNNSSQKFINLKSNISGNYMYVAIENSCDGKISKNGIGFTTWKKNKKFHGVGLENVRITVNKYNGMLKYDYNESIFKVSVLLNIK</sequence>
<feature type="non-terminal residue" evidence="3">
    <location>
        <position position="1"/>
    </location>
</feature>
<accession>A0ABS2FEZ9</accession>
<dbReference type="PANTHER" id="PTHR40448">
    <property type="entry name" value="TWO-COMPONENT SENSOR HISTIDINE KINASE"/>
    <property type="match status" value="1"/>
</dbReference>
<dbReference type="EMBL" id="JACJLL010000025">
    <property type="protein sequence ID" value="MBM6818871.1"/>
    <property type="molecule type" value="Genomic_DNA"/>
</dbReference>
<keyword evidence="1" id="KW-0472">Membrane</keyword>